<dbReference type="EMBL" id="HBGK01010504">
    <property type="protein sequence ID" value="CAD9276546.1"/>
    <property type="molecule type" value="Transcribed_RNA"/>
</dbReference>
<dbReference type="AlphaFoldDB" id="A0A7S1URM9"/>
<proteinExistence type="predicted"/>
<gene>
    <name evidence="1" type="ORF">GOCE00092_LOCUS5454</name>
</gene>
<name>A0A7S1URM9_9STRA</name>
<sequence length="129" mass="13889">MSNGKQVPGESRLLHEGCFTMPGTVIEGSSTKESGQLRALVDQMGAPGATSGKQFADQNLRHSMTKSCPANTDSRTTPQTVVSRNMLVDDNCCIILKCVVGAQFVGSWDSIYFSTYQFLVLSTHTAVLP</sequence>
<accession>A0A7S1URM9</accession>
<organism evidence="1">
    <name type="scientific">Grammatophora oceanica</name>
    <dbReference type="NCBI Taxonomy" id="210454"/>
    <lineage>
        <taxon>Eukaryota</taxon>
        <taxon>Sar</taxon>
        <taxon>Stramenopiles</taxon>
        <taxon>Ochrophyta</taxon>
        <taxon>Bacillariophyta</taxon>
        <taxon>Fragilariophyceae</taxon>
        <taxon>Fragilariophycidae</taxon>
        <taxon>Rhabdonematales</taxon>
        <taxon>Grammatophoraceae</taxon>
        <taxon>Grammatophora</taxon>
    </lineage>
</organism>
<protein>
    <submittedName>
        <fullName evidence="1">Uncharacterized protein</fullName>
    </submittedName>
</protein>
<evidence type="ECO:0000313" key="1">
    <source>
        <dbReference type="EMBL" id="CAD9276546.1"/>
    </source>
</evidence>
<reference evidence="1" key="1">
    <citation type="submission" date="2021-01" db="EMBL/GenBank/DDBJ databases">
        <authorList>
            <person name="Corre E."/>
            <person name="Pelletier E."/>
            <person name="Niang G."/>
            <person name="Scheremetjew M."/>
            <person name="Finn R."/>
            <person name="Kale V."/>
            <person name="Holt S."/>
            <person name="Cochrane G."/>
            <person name="Meng A."/>
            <person name="Brown T."/>
            <person name="Cohen L."/>
        </authorList>
    </citation>
    <scope>NUCLEOTIDE SEQUENCE</scope>
    <source>
        <strain evidence="1">CCMP 410</strain>
    </source>
</reference>